<evidence type="ECO:0000259" key="1">
    <source>
        <dbReference type="Pfam" id="PF00501"/>
    </source>
</evidence>
<accession>A0ABQ4F6P6</accession>
<dbReference type="SUPFAM" id="SSF56801">
    <property type="entry name" value="Acetyl-CoA synthetase-like"/>
    <property type="match status" value="1"/>
</dbReference>
<evidence type="ECO:0000313" key="2">
    <source>
        <dbReference type="EMBL" id="GIH30480.1"/>
    </source>
</evidence>
<name>A0ABQ4F6P6_9ACTN</name>
<proteinExistence type="predicted"/>
<dbReference type="EMBL" id="BOOB01000004">
    <property type="protein sequence ID" value="GIH30480.1"/>
    <property type="molecule type" value="Genomic_DNA"/>
</dbReference>
<dbReference type="PANTHER" id="PTHR43845">
    <property type="entry name" value="BLR5969 PROTEIN"/>
    <property type="match status" value="1"/>
</dbReference>
<keyword evidence="3" id="KW-1185">Reference proteome</keyword>
<sequence>MSALPSGRPCPSGLPWDPDAVAPLQDERLRATMRRVASRHPYYRDLLRERGIDPGDVQGVADLPLLPLTGKADFAAAPERFRLEPTGDPADQLWDIAYTSGSTSTPTPIYQAAYDFHAILLAQRRMAEIRGMTSADRIANLYPLTPQPHGAWTRANHAAAALGASVVCGMSGATGWFGVSRRLPEVAELVVASDPTTLWGVPSYLRRVLDEVARQGGRLPSVRMLAVSGEPCTPETADVLAGLTRDLGAREVVVSNSLGASELQCGLVECEPGGGFHNPAPELFHIEAVDDDGRPCAPGTPGRLTLTHLDRRGTVLLRYLLGDVVTVDHGRCPHCGRGGGRVVAYHHRTGSATKVRGQLLDGQVLGRTVERVPGVLEHRATVRWTVPSDPLSGDELVVAVALTAGADAREVVPAVRTAVKQACRVTPLVEVATADEIFPADERMKPRRFLDERASANR</sequence>
<protein>
    <recommendedName>
        <fullName evidence="1">AMP-dependent synthetase/ligase domain-containing protein</fullName>
    </recommendedName>
</protein>
<dbReference type="Pfam" id="PF00501">
    <property type="entry name" value="AMP-binding"/>
    <property type="match status" value="1"/>
</dbReference>
<dbReference type="Gene3D" id="3.30.300.30">
    <property type="match status" value="1"/>
</dbReference>
<gene>
    <name evidence="2" type="ORF">Mam01_06440</name>
</gene>
<dbReference type="Gene3D" id="3.40.50.12780">
    <property type="entry name" value="N-terminal domain of ligase-like"/>
    <property type="match status" value="1"/>
</dbReference>
<dbReference type="InterPro" id="IPR042099">
    <property type="entry name" value="ANL_N_sf"/>
</dbReference>
<reference evidence="2 3" key="1">
    <citation type="submission" date="2021-01" db="EMBL/GenBank/DDBJ databases">
        <title>Whole genome shotgun sequence of Microbispora amethystogenes NBRC 101907.</title>
        <authorList>
            <person name="Komaki H."/>
            <person name="Tamura T."/>
        </authorList>
    </citation>
    <scope>NUCLEOTIDE SEQUENCE [LARGE SCALE GENOMIC DNA]</scope>
    <source>
        <strain evidence="2 3">NBRC 101907</strain>
    </source>
</reference>
<organism evidence="2 3">
    <name type="scientific">Microbispora amethystogenes</name>
    <dbReference type="NCBI Taxonomy" id="1427754"/>
    <lineage>
        <taxon>Bacteria</taxon>
        <taxon>Bacillati</taxon>
        <taxon>Actinomycetota</taxon>
        <taxon>Actinomycetes</taxon>
        <taxon>Streptosporangiales</taxon>
        <taxon>Streptosporangiaceae</taxon>
        <taxon>Microbispora</taxon>
    </lineage>
</organism>
<feature type="domain" description="AMP-dependent synthetase/ligase" evidence="1">
    <location>
        <begin position="85"/>
        <end position="305"/>
    </location>
</feature>
<comment type="caution">
    <text evidence="2">The sequence shown here is derived from an EMBL/GenBank/DDBJ whole genome shotgun (WGS) entry which is preliminary data.</text>
</comment>
<dbReference type="InterPro" id="IPR000873">
    <property type="entry name" value="AMP-dep_synth/lig_dom"/>
</dbReference>
<evidence type="ECO:0000313" key="3">
    <source>
        <dbReference type="Proteomes" id="UP000651728"/>
    </source>
</evidence>
<dbReference type="PANTHER" id="PTHR43845:SF1">
    <property type="entry name" value="BLR5969 PROTEIN"/>
    <property type="match status" value="1"/>
</dbReference>
<dbReference type="RefSeq" id="WP_204283997.1">
    <property type="nucleotide sequence ID" value="NZ_BAABEJ010000003.1"/>
</dbReference>
<dbReference type="Proteomes" id="UP000651728">
    <property type="component" value="Unassembled WGS sequence"/>
</dbReference>
<dbReference type="InterPro" id="IPR045851">
    <property type="entry name" value="AMP-bd_C_sf"/>
</dbReference>